<reference evidence="14" key="1">
    <citation type="submission" date="2008-03" db="EMBL/GenBank/DDBJ databases">
        <title>Complete sequence of chromosome of Beijerinckia indica subsp. indica ATCC 9039.</title>
        <authorList>
            <consortium name="US DOE Joint Genome Institute"/>
            <person name="Copeland A."/>
            <person name="Lucas S."/>
            <person name="Lapidus A."/>
            <person name="Glavina del Rio T."/>
            <person name="Dalin E."/>
            <person name="Tice H."/>
            <person name="Bruce D."/>
            <person name="Goodwin L."/>
            <person name="Pitluck S."/>
            <person name="LaButti K."/>
            <person name="Schmutz J."/>
            <person name="Larimer F."/>
            <person name="Land M."/>
            <person name="Hauser L."/>
            <person name="Kyrpides N."/>
            <person name="Mikhailova N."/>
            <person name="Dunfield P.F."/>
            <person name="Dedysh S.N."/>
            <person name="Liesack W."/>
            <person name="Saw J.H."/>
            <person name="Alam M."/>
            <person name="Chen Y."/>
            <person name="Murrell J.C."/>
            <person name="Richardson P."/>
        </authorList>
    </citation>
    <scope>NUCLEOTIDE SEQUENCE [LARGE SCALE GENOMIC DNA]</scope>
    <source>
        <strain evidence="14">ATCC 9039 / DSM 1715 / NCIMB 8712</strain>
    </source>
</reference>
<dbReference type="Pfam" id="PF13103">
    <property type="entry name" value="TonB_2"/>
    <property type="match status" value="1"/>
</dbReference>
<dbReference type="GO" id="GO:0015031">
    <property type="term" value="P:protein transport"/>
    <property type="evidence" value="ECO:0007669"/>
    <property type="project" value="UniProtKB-KW"/>
</dbReference>
<keyword evidence="8 11" id="KW-1133">Transmembrane helix</keyword>
<feature type="compositionally biased region" description="Pro residues" evidence="10">
    <location>
        <begin position="74"/>
        <end position="90"/>
    </location>
</feature>
<dbReference type="EMBL" id="CP001016">
    <property type="protein sequence ID" value="ACB96423.1"/>
    <property type="molecule type" value="Genomic_DNA"/>
</dbReference>
<evidence type="ECO:0000256" key="3">
    <source>
        <dbReference type="ARBA" id="ARBA00022448"/>
    </source>
</evidence>
<dbReference type="eggNOG" id="COG0810">
    <property type="taxonomic scope" value="Bacteria"/>
</dbReference>
<dbReference type="KEGG" id="bid:Bind_2854"/>
<organism evidence="13 14">
    <name type="scientific">Beijerinckia indica subsp. indica (strain ATCC 9039 / DSM 1715 / NCIMB 8712)</name>
    <dbReference type="NCBI Taxonomy" id="395963"/>
    <lineage>
        <taxon>Bacteria</taxon>
        <taxon>Pseudomonadati</taxon>
        <taxon>Pseudomonadota</taxon>
        <taxon>Alphaproteobacteria</taxon>
        <taxon>Hyphomicrobiales</taxon>
        <taxon>Beijerinckiaceae</taxon>
        <taxon>Beijerinckia</taxon>
    </lineage>
</organism>
<dbReference type="AlphaFoldDB" id="B2IKE3"/>
<reference evidence="13 14" key="2">
    <citation type="journal article" date="2010" name="J. Bacteriol.">
        <title>Complete genome sequence of Beijerinckia indica subsp. indica.</title>
        <authorList>
            <person name="Tamas I."/>
            <person name="Dedysh S.N."/>
            <person name="Liesack W."/>
            <person name="Stott M.B."/>
            <person name="Alam M."/>
            <person name="Murrell J.C."/>
            <person name="Dunfield P.F."/>
        </authorList>
    </citation>
    <scope>NUCLEOTIDE SEQUENCE [LARGE SCALE GENOMIC DNA]</scope>
    <source>
        <strain evidence="14">ATCC 9039 / DSM 1715 / NCIMB 8712</strain>
    </source>
</reference>
<comment type="subcellular location">
    <subcellularLocation>
        <location evidence="1">Cell inner membrane</location>
        <topology evidence="1">Single-pass membrane protein</topology>
        <orientation evidence="1">Periplasmic side</orientation>
    </subcellularLocation>
</comment>
<keyword evidence="9 11" id="KW-0472">Membrane</keyword>
<keyword evidence="14" id="KW-1185">Reference proteome</keyword>
<sequence>MRDSLLPFAKLRADPSARLDVGETKLRPLERWRFGALLWLFFFLHFGVIIYLLWHLEPETPTAQEEIPVEVVMAPPPEPAAPAPPPLIPDPPKEKPKPEQLTEQKPIKIEKDNAQVAFDAPRTPNQETNEKKSPDKKSGAPNKAEPASQAAPKPAQLKEARLAPEALPKEEEKAESELKPDDRPDAEALDKASPQKSLKKQSHQTPTRTKMPLSEDAKAAVARQLSSLTAAPSFSVAQAARPSPISGGTADSSYLSILFGLITRQQQDPHKDKPRHMDAEVVVGFWIDETGRLTHQALYRTSGQPDLDAAAMAAVRKAAPFPEPPRGIPRGFVARLTFPAR</sequence>
<dbReference type="RefSeq" id="WP_012385774.1">
    <property type="nucleotide sequence ID" value="NC_010581.1"/>
</dbReference>
<dbReference type="InterPro" id="IPR006260">
    <property type="entry name" value="TonB/TolA_C"/>
</dbReference>
<evidence type="ECO:0000256" key="4">
    <source>
        <dbReference type="ARBA" id="ARBA00022475"/>
    </source>
</evidence>
<feature type="compositionally biased region" description="Basic and acidic residues" evidence="10">
    <location>
        <begin position="156"/>
        <end position="190"/>
    </location>
</feature>
<evidence type="ECO:0000313" key="14">
    <source>
        <dbReference type="Proteomes" id="UP000001695"/>
    </source>
</evidence>
<dbReference type="GO" id="GO:0098797">
    <property type="term" value="C:plasma membrane protein complex"/>
    <property type="evidence" value="ECO:0007669"/>
    <property type="project" value="TreeGrafter"/>
</dbReference>
<gene>
    <name evidence="13" type="ordered locus">Bind_2854</name>
</gene>
<evidence type="ECO:0000256" key="5">
    <source>
        <dbReference type="ARBA" id="ARBA00022519"/>
    </source>
</evidence>
<dbReference type="STRING" id="395963.Bind_2854"/>
<evidence type="ECO:0000256" key="6">
    <source>
        <dbReference type="ARBA" id="ARBA00022692"/>
    </source>
</evidence>
<evidence type="ECO:0000256" key="11">
    <source>
        <dbReference type="SAM" id="Phobius"/>
    </source>
</evidence>
<dbReference type="Proteomes" id="UP000001695">
    <property type="component" value="Chromosome"/>
</dbReference>
<dbReference type="Gene3D" id="3.30.1150.10">
    <property type="match status" value="1"/>
</dbReference>
<dbReference type="InterPro" id="IPR051045">
    <property type="entry name" value="TonB-dependent_transducer"/>
</dbReference>
<evidence type="ECO:0000256" key="8">
    <source>
        <dbReference type="ARBA" id="ARBA00022989"/>
    </source>
</evidence>
<evidence type="ECO:0000256" key="10">
    <source>
        <dbReference type="SAM" id="MobiDB-lite"/>
    </source>
</evidence>
<keyword evidence="5" id="KW-0997">Cell inner membrane</keyword>
<dbReference type="HOGENOM" id="CLU_812959_0_0_5"/>
<feature type="compositionally biased region" description="Basic and acidic residues" evidence="10">
    <location>
        <begin position="128"/>
        <end position="138"/>
    </location>
</feature>
<dbReference type="PANTHER" id="PTHR33446">
    <property type="entry name" value="PROTEIN TONB-RELATED"/>
    <property type="match status" value="1"/>
</dbReference>
<feature type="region of interest" description="Disordered" evidence="10">
    <location>
        <begin position="74"/>
        <end position="218"/>
    </location>
</feature>
<dbReference type="OrthoDB" id="8448839at2"/>
<feature type="domain" description="TonB C-terminal" evidence="12">
    <location>
        <begin position="253"/>
        <end position="341"/>
    </location>
</feature>
<dbReference type="SUPFAM" id="SSF74653">
    <property type="entry name" value="TolA/TonB C-terminal domain"/>
    <property type="match status" value="1"/>
</dbReference>
<keyword evidence="7" id="KW-0653">Protein transport</keyword>
<evidence type="ECO:0000259" key="12">
    <source>
        <dbReference type="PROSITE" id="PS52015"/>
    </source>
</evidence>
<dbReference type="InterPro" id="IPR037682">
    <property type="entry name" value="TonB_C"/>
</dbReference>
<evidence type="ECO:0000256" key="2">
    <source>
        <dbReference type="ARBA" id="ARBA00006555"/>
    </source>
</evidence>
<dbReference type="PANTHER" id="PTHR33446:SF2">
    <property type="entry name" value="PROTEIN TONB"/>
    <property type="match status" value="1"/>
</dbReference>
<dbReference type="GO" id="GO:0031992">
    <property type="term" value="F:energy transducer activity"/>
    <property type="evidence" value="ECO:0007669"/>
    <property type="project" value="TreeGrafter"/>
</dbReference>
<dbReference type="PROSITE" id="PS52015">
    <property type="entry name" value="TONB_CTD"/>
    <property type="match status" value="1"/>
</dbReference>
<evidence type="ECO:0000256" key="7">
    <source>
        <dbReference type="ARBA" id="ARBA00022927"/>
    </source>
</evidence>
<name>B2IKE3_BEII9</name>
<feature type="compositionally biased region" description="Basic and acidic residues" evidence="10">
    <location>
        <begin position="91"/>
        <end position="113"/>
    </location>
</feature>
<keyword evidence="6 11" id="KW-0812">Transmembrane</keyword>
<dbReference type="NCBIfam" id="TIGR01352">
    <property type="entry name" value="tonB_Cterm"/>
    <property type="match status" value="1"/>
</dbReference>
<evidence type="ECO:0000256" key="9">
    <source>
        <dbReference type="ARBA" id="ARBA00023136"/>
    </source>
</evidence>
<proteinExistence type="inferred from homology"/>
<dbReference type="GO" id="GO:0055085">
    <property type="term" value="P:transmembrane transport"/>
    <property type="evidence" value="ECO:0007669"/>
    <property type="project" value="InterPro"/>
</dbReference>
<accession>B2IKE3</accession>
<feature type="transmembrane region" description="Helical" evidence="11">
    <location>
        <begin position="34"/>
        <end position="54"/>
    </location>
</feature>
<protein>
    <submittedName>
        <fullName evidence="13">TonB family protein</fullName>
    </submittedName>
</protein>
<evidence type="ECO:0000313" key="13">
    <source>
        <dbReference type="EMBL" id="ACB96423.1"/>
    </source>
</evidence>
<keyword evidence="3" id="KW-0813">Transport</keyword>
<keyword evidence="4" id="KW-1003">Cell membrane</keyword>
<evidence type="ECO:0000256" key="1">
    <source>
        <dbReference type="ARBA" id="ARBA00004383"/>
    </source>
</evidence>
<comment type="similarity">
    <text evidence="2">Belongs to the TonB family.</text>
</comment>